<feature type="compositionally biased region" description="Basic and acidic residues" evidence="1">
    <location>
        <begin position="432"/>
        <end position="442"/>
    </location>
</feature>
<evidence type="ECO:0000313" key="3">
    <source>
        <dbReference type="Proteomes" id="UP000250275"/>
    </source>
</evidence>
<sequence>MESLVKCMGDISCIYYHTSLILIKLLPINICNEELLTKFESESFEVLGEINYQKLKILYHTYVLTQSETLHLLAVAYDNHTWRQSYKKVPELKLSYIIHFLIVNLSIYKKKFSEYIDAYYNFKLEPVLYQYKGSNSSKWQDLYMHLYLASNKLQLAYSHILSVLQDIDNDVIENITNEDCMKNTAQKLNAAEKSIETAKDFLEFSCLFLVKFHISDSTINRLQTNIPTSIENSDTRIVADSEPEIIDEVFEEYITEEYLKPLSEGTDEISLYNYNRDKMLFKNFMTELKDALADKKKSMSERESKALQRMYKSIIKTASNEQLHRIPTPPPMPLFNIFSVIQRDNKGSNNATELQLNELPEKSNINKTINESKQNSTERNINDNLMGKIPPTINISLPKNTEFSSFSLPPFLKVEEETFIGNGENSEDDEETKVKSEQKEII</sequence>
<dbReference type="Proteomes" id="UP000250275">
    <property type="component" value="Unassembled WGS sequence"/>
</dbReference>
<evidence type="ECO:0000256" key="1">
    <source>
        <dbReference type="SAM" id="MobiDB-lite"/>
    </source>
</evidence>
<proteinExistence type="predicted"/>
<name>A0A310S931_9HYME</name>
<protein>
    <submittedName>
        <fullName evidence="2">Uncharacterized protein</fullName>
    </submittedName>
</protein>
<accession>A0A310S931</accession>
<organism evidence="2 3">
    <name type="scientific">Eufriesea mexicana</name>
    <dbReference type="NCBI Taxonomy" id="516756"/>
    <lineage>
        <taxon>Eukaryota</taxon>
        <taxon>Metazoa</taxon>
        <taxon>Ecdysozoa</taxon>
        <taxon>Arthropoda</taxon>
        <taxon>Hexapoda</taxon>
        <taxon>Insecta</taxon>
        <taxon>Pterygota</taxon>
        <taxon>Neoptera</taxon>
        <taxon>Endopterygota</taxon>
        <taxon>Hymenoptera</taxon>
        <taxon>Apocrita</taxon>
        <taxon>Aculeata</taxon>
        <taxon>Apoidea</taxon>
        <taxon>Anthophila</taxon>
        <taxon>Apidae</taxon>
        <taxon>Eufriesea</taxon>
    </lineage>
</organism>
<dbReference type="EMBL" id="KQ769179">
    <property type="protein sequence ID" value="OAD52931.1"/>
    <property type="molecule type" value="Genomic_DNA"/>
</dbReference>
<dbReference type="OrthoDB" id="21151at2759"/>
<gene>
    <name evidence="2" type="ORF">WN48_11177</name>
</gene>
<feature type="region of interest" description="Disordered" evidence="1">
    <location>
        <begin position="419"/>
        <end position="442"/>
    </location>
</feature>
<dbReference type="AlphaFoldDB" id="A0A310S931"/>
<reference evidence="2 3" key="1">
    <citation type="submission" date="2015-07" db="EMBL/GenBank/DDBJ databases">
        <title>The genome of Eufriesea mexicana.</title>
        <authorList>
            <person name="Pan H."/>
            <person name="Kapheim K."/>
        </authorList>
    </citation>
    <scope>NUCLEOTIDE SEQUENCE [LARGE SCALE GENOMIC DNA]</scope>
    <source>
        <strain evidence="2">0111107269</strain>
        <tissue evidence="2">Whole body</tissue>
    </source>
</reference>
<keyword evidence="3" id="KW-1185">Reference proteome</keyword>
<evidence type="ECO:0000313" key="2">
    <source>
        <dbReference type="EMBL" id="OAD52931.1"/>
    </source>
</evidence>